<gene>
    <name evidence="11" type="ORF">IQ13_0278</name>
</gene>
<keyword evidence="9" id="KW-0472">Membrane</keyword>
<reference evidence="11 12" key="1">
    <citation type="journal article" date="2015" name="Stand. Genomic Sci.">
        <title>Genomic Encyclopedia of Bacterial and Archaeal Type Strains, Phase III: the genomes of soil and plant-associated and newly described type strains.</title>
        <authorList>
            <person name="Whitman W.B."/>
            <person name="Woyke T."/>
            <person name="Klenk H.P."/>
            <person name="Zhou Y."/>
            <person name="Lilburn T.G."/>
            <person name="Beck B.J."/>
            <person name="De Vos P."/>
            <person name="Vandamme P."/>
            <person name="Eisen J.A."/>
            <person name="Garrity G."/>
            <person name="Hugenholtz P."/>
            <person name="Kyrpides N.C."/>
        </authorList>
    </citation>
    <scope>NUCLEOTIDE SEQUENCE [LARGE SCALE GENOMIC DNA]</scope>
    <source>
        <strain evidence="11 12">CGMCC 1.7271</strain>
    </source>
</reference>
<evidence type="ECO:0000313" key="11">
    <source>
        <dbReference type="EMBL" id="TWI85121.1"/>
    </source>
</evidence>
<dbReference type="Pfam" id="PF00005">
    <property type="entry name" value="ABC_tran"/>
    <property type="match status" value="2"/>
</dbReference>
<dbReference type="InterPro" id="IPR017871">
    <property type="entry name" value="ABC_transporter-like_CS"/>
</dbReference>
<dbReference type="Proteomes" id="UP000316167">
    <property type="component" value="Unassembled WGS sequence"/>
</dbReference>
<dbReference type="GO" id="GO:0005886">
    <property type="term" value="C:plasma membrane"/>
    <property type="evidence" value="ECO:0007669"/>
    <property type="project" value="UniProtKB-SubCell"/>
</dbReference>
<dbReference type="CDD" id="cd03215">
    <property type="entry name" value="ABC_Carb_Monos_II"/>
    <property type="match status" value="1"/>
</dbReference>
<dbReference type="InterPro" id="IPR027417">
    <property type="entry name" value="P-loop_NTPase"/>
</dbReference>
<evidence type="ECO:0000313" key="12">
    <source>
        <dbReference type="Proteomes" id="UP000316167"/>
    </source>
</evidence>
<evidence type="ECO:0000256" key="4">
    <source>
        <dbReference type="ARBA" id="ARBA00022597"/>
    </source>
</evidence>
<keyword evidence="3" id="KW-1003">Cell membrane</keyword>
<keyword evidence="12" id="KW-1185">Reference proteome</keyword>
<evidence type="ECO:0000256" key="9">
    <source>
        <dbReference type="ARBA" id="ARBA00023136"/>
    </source>
</evidence>
<dbReference type="FunFam" id="3.40.50.300:FF:000127">
    <property type="entry name" value="Ribose import ATP-binding protein RbsA"/>
    <property type="match status" value="1"/>
</dbReference>
<feature type="domain" description="ABC transporter" evidence="10">
    <location>
        <begin position="2"/>
        <end position="238"/>
    </location>
</feature>
<dbReference type="InterPro" id="IPR050107">
    <property type="entry name" value="ABC_carbohydrate_import_ATPase"/>
</dbReference>
<evidence type="ECO:0000256" key="3">
    <source>
        <dbReference type="ARBA" id="ARBA00022475"/>
    </source>
</evidence>
<evidence type="ECO:0000256" key="1">
    <source>
        <dbReference type="ARBA" id="ARBA00004202"/>
    </source>
</evidence>
<dbReference type="RefSeq" id="WP_144883749.1">
    <property type="nucleotide sequence ID" value="NZ_VLLE01000002.1"/>
</dbReference>
<evidence type="ECO:0000256" key="7">
    <source>
        <dbReference type="ARBA" id="ARBA00022840"/>
    </source>
</evidence>
<comment type="subcellular location">
    <subcellularLocation>
        <location evidence="1">Cell membrane</location>
        <topology evidence="1">Peripheral membrane protein</topology>
    </subcellularLocation>
</comment>
<keyword evidence="7 11" id="KW-0067">ATP-binding</keyword>
<name>A0A562SV23_9BACT</name>
<keyword evidence="8" id="KW-1278">Translocase</keyword>
<sequence>MLVAKNISKKFSGVTALSNVNLELRPGKVNAIIGENGAGKSTLMKILSGVHTQYEGEIVFKDKVVKFTNTKEAEEAGIAIIHQELNLVPYLSVAENIFLGRELINWLNMVDRKQMREKANALLQRLNLNIDPDTKIAELKVGQQQLVEIAKALYTNAEVIIMDEPTSAISDKEVEQLFAIINQLKADGKTIAYISHKLKELFSIADRFVVLRDGTTVDAGDMNSVTQDELIQKMTGRQLNLQKSGKLISNAEELMTVKNISLKHPLLRFTNILTNVSFTLHKGEILGVYGLMGAGRTELMECIFGLHPKNSSGEIKMKGKSCKIKTPADAIAAGIALVPEDRKLHGLILNQNIKTNISLTVLKQIEKWGLLLSTKKEKNLADNYISRLAIKTSSDKNLAKNLSGGNQQKIVLAKWLATHPQILLLDEPTRGIDINAKAEIYKLMKTLADEGMGIIMVSSELPEILAVSDRVLVMCEGELTASIPIDEATEAGILTYAIYKNELTA</sequence>
<dbReference type="SUPFAM" id="SSF52540">
    <property type="entry name" value="P-loop containing nucleoside triphosphate hydrolases"/>
    <property type="match status" value="2"/>
</dbReference>
<dbReference type="CDD" id="cd03216">
    <property type="entry name" value="ABC_Carb_Monos_I"/>
    <property type="match status" value="1"/>
</dbReference>
<organism evidence="11 12">
    <name type="scientific">Lacibacter cauensis</name>
    <dbReference type="NCBI Taxonomy" id="510947"/>
    <lineage>
        <taxon>Bacteria</taxon>
        <taxon>Pseudomonadati</taxon>
        <taxon>Bacteroidota</taxon>
        <taxon>Chitinophagia</taxon>
        <taxon>Chitinophagales</taxon>
        <taxon>Chitinophagaceae</taxon>
        <taxon>Lacibacter</taxon>
    </lineage>
</organism>
<dbReference type="InterPro" id="IPR003439">
    <property type="entry name" value="ABC_transporter-like_ATP-bd"/>
</dbReference>
<dbReference type="PROSITE" id="PS50893">
    <property type="entry name" value="ABC_TRANSPORTER_2"/>
    <property type="match status" value="2"/>
</dbReference>
<dbReference type="PANTHER" id="PTHR43790:SF3">
    <property type="entry name" value="D-ALLOSE IMPORT ATP-BINDING PROTEIN ALSA-RELATED"/>
    <property type="match status" value="1"/>
</dbReference>
<keyword evidence="2" id="KW-0813">Transport</keyword>
<dbReference type="AlphaFoldDB" id="A0A562SV23"/>
<dbReference type="Gene3D" id="3.40.50.300">
    <property type="entry name" value="P-loop containing nucleotide triphosphate hydrolases"/>
    <property type="match status" value="2"/>
</dbReference>
<keyword evidence="6" id="KW-0547">Nucleotide-binding</keyword>
<evidence type="ECO:0000259" key="10">
    <source>
        <dbReference type="PROSITE" id="PS50893"/>
    </source>
</evidence>
<dbReference type="SMART" id="SM00382">
    <property type="entry name" value="AAA"/>
    <property type="match status" value="2"/>
</dbReference>
<dbReference type="GO" id="GO:0016887">
    <property type="term" value="F:ATP hydrolysis activity"/>
    <property type="evidence" value="ECO:0007669"/>
    <property type="project" value="InterPro"/>
</dbReference>
<feature type="domain" description="ABC transporter" evidence="10">
    <location>
        <begin position="255"/>
        <end position="501"/>
    </location>
</feature>
<proteinExistence type="predicted"/>
<dbReference type="PROSITE" id="PS00211">
    <property type="entry name" value="ABC_TRANSPORTER_1"/>
    <property type="match status" value="1"/>
</dbReference>
<dbReference type="PANTHER" id="PTHR43790">
    <property type="entry name" value="CARBOHYDRATE TRANSPORT ATP-BINDING PROTEIN MG119-RELATED"/>
    <property type="match status" value="1"/>
</dbReference>
<protein>
    <submittedName>
        <fullName evidence="11">Ribose transport system ATP-binding protein</fullName>
    </submittedName>
</protein>
<evidence type="ECO:0000256" key="6">
    <source>
        <dbReference type="ARBA" id="ARBA00022741"/>
    </source>
</evidence>
<dbReference type="InterPro" id="IPR003593">
    <property type="entry name" value="AAA+_ATPase"/>
</dbReference>
<dbReference type="GO" id="GO:0005524">
    <property type="term" value="F:ATP binding"/>
    <property type="evidence" value="ECO:0007669"/>
    <property type="project" value="UniProtKB-KW"/>
</dbReference>
<dbReference type="EMBL" id="VLLE01000002">
    <property type="protein sequence ID" value="TWI85121.1"/>
    <property type="molecule type" value="Genomic_DNA"/>
</dbReference>
<evidence type="ECO:0000256" key="8">
    <source>
        <dbReference type="ARBA" id="ARBA00022967"/>
    </source>
</evidence>
<evidence type="ECO:0000256" key="5">
    <source>
        <dbReference type="ARBA" id="ARBA00022737"/>
    </source>
</evidence>
<keyword evidence="5" id="KW-0677">Repeat</keyword>
<accession>A0A562SV23</accession>
<comment type="caution">
    <text evidence="11">The sequence shown here is derived from an EMBL/GenBank/DDBJ whole genome shotgun (WGS) entry which is preliminary data.</text>
</comment>
<dbReference type="OrthoDB" id="1115710at2"/>
<evidence type="ECO:0000256" key="2">
    <source>
        <dbReference type="ARBA" id="ARBA00022448"/>
    </source>
</evidence>
<keyword evidence="4" id="KW-0762">Sugar transport</keyword>